<feature type="transmembrane region" description="Helical" evidence="8">
    <location>
        <begin position="998"/>
        <end position="1025"/>
    </location>
</feature>
<dbReference type="PANTHER" id="PTHR32063">
    <property type="match status" value="1"/>
</dbReference>
<dbReference type="SUPFAM" id="SSF82866">
    <property type="entry name" value="Multidrug efflux transporter AcrB transmembrane domain"/>
    <property type="match status" value="2"/>
</dbReference>
<keyword evidence="5 8" id="KW-0812">Transmembrane</keyword>
<evidence type="ECO:0000256" key="7">
    <source>
        <dbReference type="ARBA" id="ARBA00023136"/>
    </source>
</evidence>
<gene>
    <name evidence="9" type="ORF">HUW48_16590</name>
</gene>
<feature type="transmembrane region" description="Helical" evidence="8">
    <location>
        <begin position="895"/>
        <end position="915"/>
    </location>
</feature>
<dbReference type="GO" id="GO:0042910">
    <property type="term" value="F:xenobiotic transmembrane transporter activity"/>
    <property type="evidence" value="ECO:0007669"/>
    <property type="project" value="TreeGrafter"/>
</dbReference>
<accession>A0A7L7LA11</accession>
<dbReference type="GO" id="GO:0005886">
    <property type="term" value="C:plasma membrane"/>
    <property type="evidence" value="ECO:0007669"/>
    <property type="project" value="UniProtKB-SubCell"/>
</dbReference>
<dbReference type="PANTHER" id="PTHR32063:SF12">
    <property type="entry name" value="CATION EFFLUX SYSTEM PROTEIN"/>
    <property type="match status" value="1"/>
</dbReference>
<dbReference type="KEGG" id="add:HUW48_16590"/>
<dbReference type="InterPro" id="IPR004763">
    <property type="entry name" value="CusA-like"/>
</dbReference>
<dbReference type="Gene3D" id="3.30.70.1440">
    <property type="entry name" value="Multidrug efflux transporter AcrB pore domain"/>
    <property type="match status" value="1"/>
</dbReference>
<organism evidence="9 10">
    <name type="scientific">Adhaeribacter radiodurans</name>
    <dbReference type="NCBI Taxonomy" id="2745197"/>
    <lineage>
        <taxon>Bacteria</taxon>
        <taxon>Pseudomonadati</taxon>
        <taxon>Bacteroidota</taxon>
        <taxon>Cytophagia</taxon>
        <taxon>Cytophagales</taxon>
        <taxon>Hymenobacteraceae</taxon>
        <taxon>Adhaeribacter</taxon>
    </lineage>
</organism>
<dbReference type="AlphaFoldDB" id="A0A7L7LA11"/>
<feature type="transmembrane region" description="Helical" evidence="8">
    <location>
        <begin position="921"/>
        <end position="945"/>
    </location>
</feature>
<dbReference type="Gene3D" id="3.30.70.1430">
    <property type="entry name" value="Multidrug efflux transporter AcrB pore domain"/>
    <property type="match status" value="2"/>
</dbReference>
<sequence>MNKFISGLVAFSLKNRPFIFFATAVLAIAGFYSFQKTPIEAFPDVTNTQIIVVTEWNGRSAEEIERFVTTPIEIAMNSVQRKTNVRSISMFGLSVMKIIFDDDVDDFFARQQVNNLLANVSLPDGVDPVVQPPYGPTGEIFRYTLESKQRNSRDLLTYQNWVVDRQLRSLPGVADIVTFGGEEKTYEVSVNPSLLAKYNITPLEVFNAVSKSNINVGGDVIEKNGQAYVVRGVGLLNSMTDIETIIVDNINGTPIMVRNVADVREAAAPRVGQAGKGTNDDVVEGIVVMRKGENPTEVLARVKDKIKELNSDVLPADVKIATFYDRDNLMAFCTETVMHNLAEGIILVTVVVFIFMADWRTTLIVSIIIPLALLFAFICMRIKGMSANLLSLGAVDFGIIIDGAVVMVEGLFVVLDRKAREVGMDKFNRLSKLGLIKKTGSEMAKAIFFSKLIIITALLPIFSFEKVEGKMFSPLAFTLGFALLGALLFTLTLVPVLASILLNKNVREKHNPIVLYLERGVTKCFNFTYRFKKASIGVALVILALSMFSFKFLGSEFLPQLNEGSLWVEAKLPMSNSLPETVAMVSKIRHKIRQFPEVQDVLSQTGRSNDGTDPSGFYYVQCQVNLYPKKAWKRHITQDQLIEQIDAQLRQYPGIVYNYSQPIIDNVAEAVAGINASLAVKIFGSDLEELDHKADEVLKVLQKVPGVKDLGVLRNIGQPELAIVLNEEKMATYGVQKADAQAVIEMAIGGKAATQLFENEKKFDVRIRYPKQYRTDETDIGDLKVPTIHGSKIPLREIADIKSNTGAAFIYRDNNQRFVAIKFSIRERDLGSTIKEAQQKVQNVVKLSKGYHIQWSGEFENQVRATHRLTQVVPVSLLIIFLILFIMFSNMLDAALVLLNVPFALIGGILALHVTGTVFSISAGIGFIALFGLCVQNGVILISVFKKNIKDKLPLGQAIYEGVRARTRPVVMTALMAMIGLMPAAISTGIGSETQKPLAIVVIGGLISGTILTLLIFPLIFDIVYNRKQQRLEKKQRRLVTA</sequence>
<feature type="transmembrane region" description="Helical" evidence="8">
    <location>
        <begin position="534"/>
        <end position="553"/>
    </location>
</feature>
<evidence type="ECO:0000256" key="2">
    <source>
        <dbReference type="ARBA" id="ARBA00010942"/>
    </source>
</evidence>
<dbReference type="InterPro" id="IPR027463">
    <property type="entry name" value="AcrB_DN_DC_subdom"/>
</dbReference>
<feature type="transmembrane region" description="Helical" evidence="8">
    <location>
        <begin position="476"/>
        <end position="502"/>
    </location>
</feature>
<dbReference type="GO" id="GO:0008324">
    <property type="term" value="F:monoatomic cation transmembrane transporter activity"/>
    <property type="evidence" value="ECO:0007669"/>
    <property type="project" value="InterPro"/>
</dbReference>
<dbReference type="Pfam" id="PF00873">
    <property type="entry name" value="ACR_tran"/>
    <property type="match status" value="1"/>
</dbReference>
<feature type="transmembrane region" description="Helical" evidence="8">
    <location>
        <begin position="389"/>
        <end position="415"/>
    </location>
</feature>
<reference evidence="9 10" key="1">
    <citation type="submission" date="2020-06" db="EMBL/GenBank/DDBJ databases">
        <authorList>
            <person name="Hwang Y.J."/>
        </authorList>
    </citation>
    <scope>NUCLEOTIDE SEQUENCE [LARGE SCALE GENOMIC DNA]</scope>
    <source>
        <strain evidence="9 10">KUDC8001</strain>
    </source>
</reference>
<keyword evidence="4" id="KW-1003">Cell membrane</keyword>
<evidence type="ECO:0000256" key="8">
    <source>
        <dbReference type="SAM" id="Phobius"/>
    </source>
</evidence>
<dbReference type="SUPFAM" id="SSF82714">
    <property type="entry name" value="Multidrug efflux transporter AcrB TolC docking domain, DN and DC subdomains"/>
    <property type="match status" value="2"/>
</dbReference>
<evidence type="ECO:0000256" key="3">
    <source>
        <dbReference type="ARBA" id="ARBA00022448"/>
    </source>
</evidence>
<evidence type="ECO:0000256" key="4">
    <source>
        <dbReference type="ARBA" id="ARBA00022475"/>
    </source>
</evidence>
<protein>
    <submittedName>
        <fullName evidence="9">Efflux RND transporter permease subunit</fullName>
    </submittedName>
</protein>
<dbReference type="PRINTS" id="PR00702">
    <property type="entry name" value="ACRIFLAVINRP"/>
</dbReference>
<evidence type="ECO:0000256" key="6">
    <source>
        <dbReference type="ARBA" id="ARBA00022989"/>
    </source>
</evidence>
<evidence type="ECO:0000256" key="1">
    <source>
        <dbReference type="ARBA" id="ARBA00004651"/>
    </source>
</evidence>
<comment type="similarity">
    <text evidence="2">Belongs to the resistance-nodulation-cell division (RND) (TC 2.A.6) family.</text>
</comment>
<feature type="transmembrane region" description="Helical" evidence="8">
    <location>
        <begin position="970"/>
        <end position="992"/>
    </location>
</feature>
<dbReference type="RefSeq" id="WP_182412014.1">
    <property type="nucleotide sequence ID" value="NZ_CP055153.1"/>
</dbReference>
<dbReference type="Gene3D" id="3.30.70.1320">
    <property type="entry name" value="Multidrug efflux transporter AcrB pore domain like"/>
    <property type="match status" value="1"/>
</dbReference>
<dbReference type="Gene3D" id="3.30.2090.10">
    <property type="entry name" value="Multidrug efflux transporter AcrB TolC docking domain, DN and DC subdomains"/>
    <property type="match status" value="2"/>
</dbReference>
<evidence type="ECO:0000313" key="10">
    <source>
        <dbReference type="Proteomes" id="UP000514509"/>
    </source>
</evidence>
<evidence type="ECO:0000313" key="9">
    <source>
        <dbReference type="EMBL" id="QMU29554.1"/>
    </source>
</evidence>
<dbReference type="Proteomes" id="UP000514509">
    <property type="component" value="Chromosome"/>
</dbReference>
<feature type="transmembrane region" description="Helical" evidence="8">
    <location>
        <begin position="446"/>
        <end position="464"/>
    </location>
</feature>
<keyword evidence="7 8" id="KW-0472">Membrane</keyword>
<feature type="transmembrane region" description="Helical" evidence="8">
    <location>
        <begin position="337"/>
        <end position="356"/>
    </location>
</feature>
<proteinExistence type="inferred from homology"/>
<dbReference type="Gene3D" id="1.20.1640.10">
    <property type="entry name" value="Multidrug efflux transporter AcrB transmembrane domain"/>
    <property type="match status" value="2"/>
</dbReference>
<dbReference type="NCBIfam" id="TIGR00914">
    <property type="entry name" value="2A0601"/>
    <property type="match status" value="1"/>
</dbReference>
<reference evidence="9 10" key="2">
    <citation type="submission" date="2020-08" db="EMBL/GenBank/DDBJ databases">
        <title>Adhaeribacter dokdonensis sp. nov., isolated from the rhizosphere of Elymus tsukushiensis, a plant native to the Dokdo Islands, Republic of Korea.</title>
        <authorList>
            <person name="Ghim S.Y."/>
        </authorList>
    </citation>
    <scope>NUCLEOTIDE SEQUENCE [LARGE SCALE GENOMIC DNA]</scope>
    <source>
        <strain evidence="9 10">KUDC8001</strain>
    </source>
</reference>
<keyword evidence="3" id="KW-0813">Transport</keyword>
<feature type="transmembrane region" description="Helical" evidence="8">
    <location>
        <begin position="869"/>
        <end position="888"/>
    </location>
</feature>
<dbReference type="SUPFAM" id="SSF82693">
    <property type="entry name" value="Multidrug efflux transporter AcrB pore domain, PN1, PN2, PC1 and PC2 subdomains"/>
    <property type="match status" value="3"/>
</dbReference>
<keyword evidence="10" id="KW-1185">Reference proteome</keyword>
<keyword evidence="6 8" id="KW-1133">Transmembrane helix</keyword>
<feature type="transmembrane region" description="Helical" evidence="8">
    <location>
        <begin position="363"/>
        <end position="383"/>
    </location>
</feature>
<dbReference type="EMBL" id="CP055153">
    <property type="protein sequence ID" value="QMU29554.1"/>
    <property type="molecule type" value="Genomic_DNA"/>
</dbReference>
<comment type="subcellular location">
    <subcellularLocation>
        <location evidence="1">Cell membrane</location>
        <topology evidence="1">Multi-pass membrane protein</topology>
    </subcellularLocation>
</comment>
<evidence type="ECO:0000256" key="5">
    <source>
        <dbReference type="ARBA" id="ARBA00022692"/>
    </source>
</evidence>
<name>A0A7L7LA11_9BACT</name>
<dbReference type="InterPro" id="IPR001036">
    <property type="entry name" value="Acrflvin-R"/>
</dbReference>